<reference evidence="2" key="1">
    <citation type="journal article" date="2019" name="Plant Biotechnol. J.">
        <title>Genome sequencing of the Australian wild diploid species Gossypium australe highlights disease resistance and delayed gland morphogenesis.</title>
        <authorList>
            <person name="Cai Y."/>
            <person name="Cai X."/>
            <person name="Wang Q."/>
            <person name="Wang P."/>
            <person name="Zhang Y."/>
            <person name="Cai C."/>
            <person name="Xu Y."/>
            <person name="Wang K."/>
            <person name="Zhou Z."/>
            <person name="Wang C."/>
            <person name="Geng S."/>
            <person name="Li B."/>
            <person name="Dong Q."/>
            <person name="Hou Y."/>
            <person name="Wang H."/>
            <person name="Ai P."/>
            <person name="Liu Z."/>
            <person name="Yi F."/>
            <person name="Sun M."/>
            <person name="An G."/>
            <person name="Cheng J."/>
            <person name="Zhang Y."/>
            <person name="Shi Q."/>
            <person name="Xie Y."/>
            <person name="Shi X."/>
            <person name="Chang Y."/>
            <person name="Huang F."/>
            <person name="Chen Y."/>
            <person name="Hong S."/>
            <person name="Mi L."/>
            <person name="Sun Q."/>
            <person name="Zhang L."/>
            <person name="Zhou B."/>
            <person name="Peng R."/>
            <person name="Zhang X."/>
            <person name="Liu F."/>
        </authorList>
    </citation>
    <scope>NUCLEOTIDE SEQUENCE [LARGE SCALE GENOMIC DNA]</scope>
    <source>
        <strain evidence="2">cv. PA1801</strain>
    </source>
</reference>
<organism evidence="1 2">
    <name type="scientific">Gossypium australe</name>
    <dbReference type="NCBI Taxonomy" id="47621"/>
    <lineage>
        <taxon>Eukaryota</taxon>
        <taxon>Viridiplantae</taxon>
        <taxon>Streptophyta</taxon>
        <taxon>Embryophyta</taxon>
        <taxon>Tracheophyta</taxon>
        <taxon>Spermatophyta</taxon>
        <taxon>Magnoliopsida</taxon>
        <taxon>eudicotyledons</taxon>
        <taxon>Gunneridae</taxon>
        <taxon>Pentapetalae</taxon>
        <taxon>rosids</taxon>
        <taxon>malvids</taxon>
        <taxon>Malvales</taxon>
        <taxon>Malvaceae</taxon>
        <taxon>Malvoideae</taxon>
        <taxon>Gossypium</taxon>
    </lineage>
</organism>
<keyword evidence="1" id="KW-0548">Nucleotidyltransferase</keyword>
<keyword evidence="1" id="KW-0808">Transferase</keyword>
<dbReference type="AlphaFoldDB" id="A0A5B6VDQ5"/>
<sequence>MGFAFSWVEIIMKCLNSVTYSVIVNGCKGETFHLTRGLRQGDPLSLFIFLLCGEELSSLMRLAMNEGLLRGVKASRSGPEASNRGANVLKEILRKYRRCSGKCVNFDKSTVFFSKNTLEIERNLVVRILGVRCSTDQERYLGLPNMVGRKKKESFQALKDRIKQQIDHWSMRHLSHGGKEVFIKSILQPIPTYSMACFLLPKTLCDEFENIMAKFWWQKGQGKNGIHWYAWKKLCILKNCGGLGFRNMSQFNIAMLAKFFECSTRQLTFTYLEKYLGCQRSAT</sequence>
<evidence type="ECO:0000313" key="1">
    <source>
        <dbReference type="EMBL" id="KAA3467184.1"/>
    </source>
</evidence>
<dbReference type="Proteomes" id="UP000325315">
    <property type="component" value="Unassembled WGS sequence"/>
</dbReference>
<name>A0A5B6VDQ5_9ROSI</name>
<protein>
    <submittedName>
        <fullName evidence="1">Reverse transcriptase</fullName>
    </submittedName>
</protein>
<accession>A0A5B6VDQ5</accession>
<evidence type="ECO:0000313" key="2">
    <source>
        <dbReference type="Proteomes" id="UP000325315"/>
    </source>
</evidence>
<proteinExistence type="predicted"/>
<dbReference type="GO" id="GO:0003964">
    <property type="term" value="F:RNA-directed DNA polymerase activity"/>
    <property type="evidence" value="ECO:0007669"/>
    <property type="project" value="UniProtKB-KW"/>
</dbReference>
<keyword evidence="1" id="KW-0695">RNA-directed DNA polymerase</keyword>
<comment type="caution">
    <text evidence="1">The sequence shown here is derived from an EMBL/GenBank/DDBJ whole genome shotgun (WGS) entry which is preliminary data.</text>
</comment>
<dbReference type="PANTHER" id="PTHR33116:SF86">
    <property type="entry name" value="REVERSE TRANSCRIPTASE DOMAIN-CONTAINING PROTEIN"/>
    <property type="match status" value="1"/>
</dbReference>
<dbReference type="EMBL" id="SMMG02000007">
    <property type="protein sequence ID" value="KAA3467184.1"/>
    <property type="molecule type" value="Genomic_DNA"/>
</dbReference>
<dbReference type="PANTHER" id="PTHR33116">
    <property type="entry name" value="REVERSE TRANSCRIPTASE ZINC-BINDING DOMAIN-CONTAINING PROTEIN-RELATED-RELATED"/>
    <property type="match status" value="1"/>
</dbReference>
<dbReference type="OrthoDB" id="1936608at2759"/>
<keyword evidence="2" id="KW-1185">Reference proteome</keyword>
<gene>
    <name evidence="1" type="ORF">EPI10_002221</name>
</gene>